<evidence type="ECO:0000256" key="2">
    <source>
        <dbReference type="ARBA" id="ARBA00022723"/>
    </source>
</evidence>
<evidence type="ECO:0000313" key="10">
    <source>
        <dbReference type="EMBL" id="OQE27458.1"/>
    </source>
</evidence>
<dbReference type="InterPro" id="IPR052202">
    <property type="entry name" value="Yeast_MetPath_Reg"/>
</dbReference>
<comment type="subcellular location">
    <subcellularLocation>
        <location evidence="1">Nucleus</location>
    </subcellularLocation>
</comment>
<dbReference type="GO" id="GO:0008270">
    <property type="term" value="F:zinc ion binding"/>
    <property type="evidence" value="ECO:0007669"/>
    <property type="project" value="InterPro"/>
</dbReference>
<reference evidence="11" key="1">
    <citation type="journal article" date="2017" name="Nat. Microbiol.">
        <title>Global analysis of biosynthetic gene clusters reveals vast potential of secondary metabolite production in Penicillium species.</title>
        <authorList>
            <person name="Nielsen J.C."/>
            <person name="Grijseels S."/>
            <person name="Prigent S."/>
            <person name="Ji B."/>
            <person name="Dainat J."/>
            <person name="Nielsen K.F."/>
            <person name="Frisvad J.C."/>
            <person name="Workman M."/>
            <person name="Nielsen J."/>
        </authorList>
    </citation>
    <scope>NUCLEOTIDE SEQUENCE [LARGE SCALE GENOMIC DNA]</scope>
    <source>
        <strain evidence="11">IBT 24891</strain>
    </source>
</reference>
<dbReference type="Pfam" id="PF04082">
    <property type="entry name" value="Fungal_trans"/>
    <property type="match status" value="1"/>
</dbReference>
<dbReference type="GO" id="GO:0043565">
    <property type="term" value="F:sequence-specific DNA binding"/>
    <property type="evidence" value="ECO:0007669"/>
    <property type="project" value="TreeGrafter"/>
</dbReference>
<evidence type="ECO:0000256" key="3">
    <source>
        <dbReference type="ARBA" id="ARBA00022833"/>
    </source>
</evidence>
<evidence type="ECO:0000313" key="11">
    <source>
        <dbReference type="Proteomes" id="UP000191285"/>
    </source>
</evidence>
<dbReference type="GO" id="GO:0005634">
    <property type="term" value="C:nucleus"/>
    <property type="evidence" value="ECO:0007669"/>
    <property type="project" value="UniProtKB-SubCell"/>
</dbReference>
<keyword evidence="2" id="KW-0479">Metal-binding</keyword>
<dbReference type="STRING" id="303698.A0A1V6TM67"/>
<keyword evidence="3" id="KW-0862">Zinc</keyword>
<keyword evidence="6" id="KW-0804">Transcription</keyword>
<evidence type="ECO:0000259" key="9">
    <source>
        <dbReference type="Pfam" id="PF04082"/>
    </source>
</evidence>
<comment type="caution">
    <text evidence="10">The sequence shown here is derived from an EMBL/GenBank/DDBJ whole genome shotgun (WGS) entry which is preliminary data.</text>
</comment>
<sequence>MDPHSPGAISLTVPIQVFCIIEISSWEISARNLVKHGIARKEAEDFGLSEVSNAKTKMQRKPAVRELYTSTYSEPLDRRHRFSADYTRSLQERVAELEAQSIGQDQDISHHSQNTPAAGSWSGDEGPRLQHISTPINHAPGTYTPSHHVSNDLHGPGSESTSNFIVPACPTSSFPFLSPIQSGALNQGGDVADRCGHSSLLISILAALSSGSPCGIQNATNTSSIRDVQVSSPSAAHLNTPKNTVHLPDAVSDALIEIYLQRVNPRYPFLHVDTFLDWYKSWKTCRQTEPTADQKDRWKDFFVVMVQAVSILLTPQVSQSDISTSQSLYNAAIKFLPLVFINSSTVLHVQAYLVLTLHALHSPSSQMIVSMVSATMRHCAINQLHLADTEPKVPYPAFSLEVQIRRRVFWSAYALDRLISWIYHIPNNLIDEHITVEMFSNVEDTHLYKDTTVINRTQASDLSQRTRISPTLHLIRCRCIQSRIISTMMRSDFHKIDASSAWRQHMLEELDSWKTHIERLSHRSSRGYLSDRWVGMAYNYTILLLHQPTKENVPGVFGDRSVKASIKIMLTFREFQKDRQTAQLWPGLLSQFNVGVTFLYCFWATPIPCRSSAYKSPEVLEALRACSTSLAILSERWAQAEPLRDIFDVLAKEIPVYEVTPSPRHISVDAASFIKSQMDWLRVVVKNRGILRMLEEVITDDFPSTPIEHPDDLNQQGSLSHETDEHFCSEHCSLFPGTVFHNSMASMAGLEEEYETFEDSLIFPSLFGSAEF</sequence>
<dbReference type="PANTHER" id="PTHR47782">
    <property type="entry name" value="ZN(II)2CYS6 TRANSCRIPTION FACTOR (EUROFUNG)-RELATED"/>
    <property type="match status" value="1"/>
</dbReference>
<accession>A0A1V6TM67</accession>
<proteinExistence type="predicted"/>
<evidence type="ECO:0000256" key="1">
    <source>
        <dbReference type="ARBA" id="ARBA00004123"/>
    </source>
</evidence>
<keyword evidence="5" id="KW-0238">DNA-binding</keyword>
<feature type="compositionally biased region" description="Polar residues" evidence="8">
    <location>
        <begin position="101"/>
        <end position="117"/>
    </location>
</feature>
<dbReference type="OrthoDB" id="189997at2759"/>
<keyword evidence="4" id="KW-0805">Transcription regulation</keyword>
<evidence type="ECO:0000256" key="6">
    <source>
        <dbReference type="ARBA" id="ARBA00023163"/>
    </source>
</evidence>
<evidence type="ECO:0000256" key="5">
    <source>
        <dbReference type="ARBA" id="ARBA00023125"/>
    </source>
</evidence>
<dbReference type="GO" id="GO:0000981">
    <property type="term" value="F:DNA-binding transcription factor activity, RNA polymerase II-specific"/>
    <property type="evidence" value="ECO:0007669"/>
    <property type="project" value="TreeGrafter"/>
</dbReference>
<name>A0A1V6TM67_9EURO</name>
<keyword evidence="7" id="KW-0539">Nucleus</keyword>
<dbReference type="InterPro" id="IPR007219">
    <property type="entry name" value="XnlR_reg_dom"/>
</dbReference>
<feature type="region of interest" description="Disordered" evidence="8">
    <location>
        <begin position="100"/>
        <end position="158"/>
    </location>
</feature>
<dbReference type="EMBL" id="MLKD01000004">
    <property type="protein sequence ID" value="OQE27458.1"/>
    <property type="molecule type" value="Genomic_DNA"/>
</dbReference>
<organism evidence="10 11">
    <name type="scientific">Penicillium steckii</name>
    <dbReference type="NCBI Taxonomy" id="303698"/>
    <lineage>
        <taxon>Eukaryota</taxon>
        <taxon>Fungi</taxon>
        <taxon>Dikarya</taxon>
        <taxon>Ascomycota</taxon>
        <taxon>Pezizomycotina</taxon>
        <taxon>Eurotiomycetes</taxon>
        <taxon>Eurotiomycetidae</taxon>
        <taxon>Eurotiales</taxon>
        <taxon>Aspergillaceae</taxon>
        <taxon>Penicillium</taxon>
    </lineage>
</organism>
<dbReference type="AlphaFoldDB" id="A0A1V6TM67"/>
<dbReference type="GO" id="GO:0006351">
    <property type="term" value="P:DNA-templated transcription"/>
    <property type="evidence" value="ECO:0007669"/>
    <property type="project" value="InterPro"/>
</dbReference>
<dbReference type="PANTHER" id="PTHR47782:SF12">
    <property type="entry name" value="ZN(II)2CYS6 TRANSCRIPTION FACTOR (EUROFUNG)"/>
    <property type="match status" value="1"/>
</dbReference>
<protein>
    <recommendedName>
        <fullName evidence="9">Xylanolytic transcriptional activator regulatory domain-containing protein</fullName>
    </recommendedName>
</protein>
<keyword evidence="11" id="KW-1185">Reference proteome</keyword>
<feature type="domain" description="Xylanolytic transcriptional activator regulatory" evidence="9">
    <location>
        <begin position="256"/>
        <end position="514"/>
    </location>
</feature>
<dbReference type="CDD" id="cd12148">
    <property type="entry name" value="fungal_TF_MHR"/>
    <property type="match status" value="1"/>
</dbReference>
<evidence type="ECO:0000256" key="7">
    <source>
        <dbReference type="ARBA" id="ARBA00023242"/>
    </source>
</evidence>
<dbReference type="GO" id="GO:0045944">
    <property type="term" value="P:positive regulation of transcription by RNA polymerase II"/>
    <property type="evidence" value="ECO:0007669"/>
    <property type="project" value="TreeGrafter"/>
</dbReference>
<gene>
    <name evidence="10" type="ORF">PENSTE_c004G05652</name>
</gene>
<evidence type="ECO:0000256" key="8">
    <source>
        <dbReference type="SAM" id="MobiDB-lite"/>
    </source>
</evidence>
<evidence type="ECO:0000256" key="4">
    <source>
        <dbReference type="ARBA" id="ARBA00023015"/>
    </source>
</evidence>
<dbReference type="Proteomes" id="UP000191285">
    <property type="component" value="Unassembled WGS sequence"/>
</dbReference>